<accession>L0R551</accession>
<proteinExistence type="predicted"/>
<evidence type="ECO:0000313" key="1">
    <source>
        <dbReference type="EMBL" id="CCO06650.1"/>
    </source>
</evidence>
<keyword evidence="3" id="KW-1185">Reference proteome</keyword>
<reference evidence="2 3" key="3">
    <citation type="submission" date="2017-03" db="EMBL/GenBank/DDBJ databases">
        <authorList>
            <person name="Afonso C.L."/>
            <person name="Miller P.J."/>
            <person name="Scott M.A."/>
            <person name="Spackman E."/>
            <person name="Goraichik I."/>
            <person name="Dimitrov K.M."/>
            <person name="Suarez D.L."/>
            <person name="Swayne D.E."/>
        </authorList>
    </citation>
    <scope>NUCLEOTIDE SEQUENCE [LARGE SCALE GENOMIC DNA]</scope>
    <source>
        <strain evidence="2">PRJEB14757</strain>
    </source>
</reference>
<name>L0R551_9BACT</name>
<evidence type="ECO:0000313" key="3">
    <source>
        <dbReference type="Proteomes" id="UP000191931"/>
    </source>
</evidence>
<dbReference type="EMBL" id="FWEV01000325">
    <property type="protein sequence ID" value="SLM32701.1"/>
    <property type="molecule type" value="Genomic_DNA"/>
</dbReference>
<gene>
    <name evidence="1" type="ORF">DEMABW1_80039</name>
    <name evidence="2" type="ORF">MTBBW1_80039</name>
</gene>
<dbReference type="Proteomes" id="UP000191931">
    <property type="component" value="Unassembled WGS sequence"/>
</dbReference>
<dbReference type="EMBL" id="HF547348">
    <property type="protein sequence ID" value="CCO06650.1"/>
    <property type="molecule type" value="Genomic_DNA"/>
</dbReference>
<reference evidence="1" key="1">
    <citation type="submission" date="2012-10" db="EMBL/GenBank/DDBJ databases">
        <authorList>
            <person name="Lefevre C."/>
        </authorList>
    </citation>
    <scope>NUCLEOTIDE SEQUENCE</scope>
    <source>
        <strain evidence="1">BW-1</strain>
    </source>
</reference>
<organism evidence="1">
    <name type="scientific">Desulfamplus magnetovallimortis</name>
    <dbReference type="NCBI Taxonomy" id="1246637"/>
    <lineage>
        <taxon>Bacteria</taxon>
        <taxon>Pseudomonadati</taxon>
        <taxon>Thermodesulfobacteriota</taxon>
        <taxon>Desulfobacteria</taxon>
        <taxon>Desulfobacterales</taxon>
        <taxon>Desulfobacteraceae</taxon>
        <taxon>Desulfamplus</taxon>
    </lineage>
</organism>
<evidence type="ECO:0000313" key="2">
    <source>
        <dbReference type="EMBL" id="SLM32701.1"/>
    </source>
</evidence>
<dbReference type="AlphaFoldDB" id="L0R551"/>
<sequence length="69" mass="7897">MADDRHNRRDESRFKNRILPRLSYKKIEIIIQNPPLSSLAVSQYCLNLKRVYPFCIILPLSSHGEGAGG</sequence>
<protein>
    <submittedName>
        <fullName evidence="1">Uncharacterized protein</fullName>
    </submittedName>
</protein>
<dbReference type="STRING" id="1246637.MTBBW1_80039"/>
<reference evidence="1" key="2">
    <citation type="submission" date="2012-12" db="EMBL/GenBank/DDBJ databases">
        <title>Region harboring genes involved in magnetosome formation of Candidatus Desulfamplus magnetosmortis.</title>
        <authorList>
            <person name="Lefevre C.T."/>
            <person name="Bazylinski D.A."/>
        </authorList>
    </citation>
    <scope>NUCLEOTIDE SEQUENCE</scope>
    <source>
        <strain evidence="1">BW-1</strain>
    </source>
</reference>